<evidence type="ECO:0000313" key="3">
    <source>
        <dbReference type="Proteomes" id="UP000016519"/>
    </source>
</evidence>
<feature type="transmembrane region" description="Helical" evidence="1">
    <location>
        <begin position="31"/>
        <end position="50"/>
    </location>
</feature>
<dbReference type="AlphaFoldDB" id="U1R9Q1"/>
<dbReference type="Proteomes" id="UP000016519">
    <property type="component" value="Unassembled WGS sequence"/>
</dbReference>
<organism evidence="2 3">
    <name type="scientific">Alloscardovia omnicolens F0580</name>
    <dbReference type="NCBI Taxonomy" id="1321816"/>
    <lineage>
        <taxon>Bacteria</taxon>
        <taxon>Bacillati</taxon>
        <taxon>Actinomycetota</taxon>
        <taxon>Actinomycetes</taxon>
        <taxon>Bifidobacteriales</taxon>
        <taxon>Bifidobacteriaceae</taxon>
        <taxon>Alloscardovia</taxon>
    </lineage>
</organism>
<evidence type="ECO:0000256" key="1">
    <source>
        <dbReference type="SAM" id="Phobius"/>
    </source>
</evidence>
<reference evidence="2 3" key="1">
    <citation type="submission" date="2013-08" db="EMBL/GenBank/DDBJ databases">
        <authorList>
            <person name="Weinstock G."/>
            <person name="Sodergren E."/>
            <person name="Wylie T."/>
            <person name="Fulton L."/>
            <person name="Fulton R."/>
            <person name="Fronick C."/>
            <person name="O'Laughlin M."/>
            <person name="Godfrey J."/>
            <person name="Miner T."/>
            <person name="Herter B."/>
            <person name="Appelbaum E."/>
            <person name="Cordes M."/>
            <person name="Lek S."/>
            <person name="Wollam A."/>
            <person name="Pepin K.H."/>
            <person name="Palsikar V.B."/>
            <person name="Mitreva M."/>
            <person name="Wilson R.K."/>
        </authorList>
    </citation>
    <scope>NUCLEOTIDE SEQUENCE [LARGE SCALE GENOMIC DNA]</scope>
    <source>
        <strain evidence="2 3">F0580</strain>
    </source>
</reference>
<accession>U1R9Q1</accession>
<dbReference type="EMBL" id="AWSI01000035">
    <property type="protein sequence ID" value="ERH30289.1"/>
    <property type="molecule type" value="Genomic_DNA"/>
</dbReference>
<keyword evidence="1" id="KW-0472">Membrane</keyword>
<dbReference type="GeneID" id="35869045"/>
<name>U1R9Q1_9BIFI</name>
<keyword evidence="3" id="KW-1185">Reference proteome</keyword>
<dbReference type="Pfam" id="PF04020">
    <property type="entry name" value="Phage_holin_4_2"/>
    <property type="match status" value="1"/>
</dbReference>
<dbReference type="PANTHER" id="PTHR37309:SF1">
    <property type="entry name" value="SLR0284 PROTEIN"/>
    <property type="match status" value="1"/>
</dbReference>
<evidence type="ECO:0000313" key="2">
    <source>
        <dbReference type="EMBL" id="ERH30289.1"/>
    </source>
</evidence>
<sequence>MKRFLLNWLVLTIATSVTVWLVPGLHIIGDYSWVAYGTFALFLAFINVSIKPILHIFMLPLTVLTFGLAALIVNTFCFEIASLMSHSLFGTGVISDGFGWSLLGAIVVSIVSNILNMLAMD</sequence>
<evidence type="ECO:0008006" key="4">
    <source>
        <dbReference type="Google" id="ProtNLM"/>
    </source>
</evidence>
<protein>
    <recommendedName>
        <fullName evidence="4">Phage holin family protein</fullName>
    </recommendedName>
</protein>
<comment type="caution">
    <text evidence="2">The sequence shown here is derived from an EMBL/GenBank/DDBJ whole genome shotgun (WGS) entry which is preliminary data.</text>
</comment>
<feature type="transmembrane region" description="Helical" evidence="1">
    <location>
        <begin position="98"/>
        <end position="119"/>
    </location>
</feature>
<dbReference type="RefSeq" id="WP_021618299.1">
    <property type="nucleotide sequence ID" value="NZ_KE952645.1"/>
</dbReference>
<keyword evidence="1" id="KW-1133">Transmembrane helix</keyword>
<dbReference type="HOGENOM" id="CLU_120441_0_1_11"/>
<feature type="transmembrane region" description="Helical" evidence="1">
    <location>
        <begin position="57"/>
        <end position="78"/>
    </location>
</feature>
<dbReference type="STRING" id="419015.HMPREF3214_01160"/>
<dbReference type="PANTHER" id="PTHR37309">
    <property type="entry name" value="SLR0284 PROTEIN"/>
    <property type="match status" value="1"/>
</dbReference>
<gene>
    <name evidence="2" type="ORF">HMPREF9244_01173</name>
</gene>
<dbReference type="PATRIC" id="fig|1321816.3.peg.1034"/>
<keyword evidence="1" id="KW-0812">Transmembrane</keyword>
<dbReference type="InterPro" id="IPR007165">
    <property type="entry name" value="Phage_holin_4_2"/>
</dbReference>
<proteinExistence type="predicted"/>